<dbReference type="EMBL" id="LCKF01000009">
    <property type="protein sequence ID" value="KKT91705.1"/>
    <property type="molecule type" value="Genomic_DNA"/>
</dbReference>
<reference evidence="1 2" key="1">
    <citation type="journal article" date="2015" name="Nature">
        <title>rRNA introns, odd ribosomes, and small enigmatic genomes across a large radiation of phyla.</title>
        <authorList>
            <person name="Brown C.T."/>
            <person name="Hug L.A."/>
            <person name="Thomas B.C."/>
            <person name="Sharon I."/>
            <person name="Castelle C.J."/>
            <person name="Singh A."/>
            <person name="Wilkins M.J."/>
            <person name="Williams K.H."/>
            <person name="Banfield J.F."/>
        </authorList>
    </citation>
    <scope>NUCLEOTIDE SEQUENCE [LARGE SCALE GENOMIC DNA]</scope>
</reference>
<protein>
    <recommendedName>
        <fullName evidence="3">DUF3179 domain-containing protein</fullName>
    </recommendedName>
</protein>
<name>A0A0G1L768_9BACT</name>
<evidence type="ECO:0008006" key="3">
    <source>
        <dbReference type="Google" id="ProtNLM"/>
    </source>
</evidence>
<organism evidence="1 2">
    <name type="scientific">Candidatus Jorgensenbacteria bacterium GW2011_GWA2_45_13</name>
    <dbReference type="NCBI Taxonomy" id="1618662"/>
    <lineage>
        <taxon>Bacteria</taxon>
        <taxon>Candidatus Joergenseniibacteriota</taxon>
    </lineage>
</organism>
<sequence>MINGEVKAYWPEAVKKAGEITDQFAGKTIIARYEKEIDAVRLFSANPSNPSGQTTLERINPFGAFWFSWVAAHPDMELLK</sequence>
<proteinExistence type="predicted"/>
<dbReference type="AlphaFoldDB" id="A0A0G1L768"/>
<gene>
    <name evidence="1" type="ORF">UW92_C0009G0008</name>
</gene>
<evidence type="ECO:0000313" key="1">
    <source>
        <dbReference type="EMBL" id="KKT91705.1"/>
    </source>
</evidence>
<dbReference type="Proteomes" id="UP000033966">
    <property type="component" value="Unassembled WGS sequence"/>
</dbReference>
<comment type="caution">
    <text evidence="1">The sequence shown here is derived from an EMBL/GenBank/DDBJ whole genome shotgun (WGS) entry which is preliminary data.</text>
</comment>
<evidence type="ECO:0000313" key="2">
    <source>
        <dbReference type="Proteomes" id="UP000033966"/>
    </source>
</evidence>
<accession>A0A0G1L768</accession>